<dbReference type="EMBL" id="CAEZTU010000044">
    <property type="protein sequence ID" value="CAB4580456.1"/>
    <property type="molecule type" value="Genomic_DNA"/>
</dbReference>
<evidence type="ECO:0000256" key="3">
    <source>
        <dbReference type="ARBA" id="ARBA00022691"/>
    </source>
</evidence>
<dbReference type="GO" id="GO:0003676">
    <property type="term" value="F:nucleic acid binding"/>
    <property type="evidence" value="ECO:0007669"/>
    <property type="project" value="InterPro"/>
</dbReference>
<evidence type="ECO:0000259" key="5">
    <source>
        <dbReference type="Pfam" id="PF17827"/>
    </source>
</evidence>
<organism evidence="6">
    <name type="scientific">freshwater metagenome</name>
    <dbReference type="NCBI Taxonomy" id="449393"/>
    <lineage>
        <taxon>unclassified sequences</taxon>
        <taxon>metagenomes</taxon>
        <taxon>ecological metagenomes</taxon>
    </lineage>
</organism>
<dbReference type="NCBIfam" id="TIGR03534">
    <property type="entry name" value="RF_mod_PrmC"/>
    <property type="match status" value="1"/>
</dbReference>
<dbReference type="InterPro" id="IPR050320">
    <property type="entry name" value="N5-glutamine_MTase"/>
</dbReference>
<protein>
    <submittedName>
        <fullName evidence="6">Unannotated protein</fullName>
    </submittedName>
</protein>
<dbReference type="HAMAP" id="MF_02126">
    <property type="entry name" value="RF_methyltr_PrmC"/>
    <property type="match status" value="1"/>
</dbReference>
<evidence type="ECO:0000256" key="2">
    <source>
        <dbReference type="ARBA" id="ARBA00022679"/>
    </source>
</evidence>
<dbReference type="SUPFAM" id="SSF53335">
    <property type="entry name" value="S-adenosyl-L-methionine-dependent methyltransferases"/>
    <property type="match status" value="1"/>
</dbReference>
<dbReference type="InterPro" id="IPR040758">
    <property type="entry name" value="PrmC_N"/>
</dbReference>
<reference evidence="6" key="1">
    <citation type="submission" date="2020-05" db="EMBL/GenBank/DDBJ databases">
        <authorList>
            <person name="Chiriac C."/>
            <person name="Salcher M."/>
            <person name="Ghai R."/>
            <person name="Kavagutti S V."/>
        </authorList>
    </citation>
    <scope>NUCLEOTIDE SEQUENCE</scope>
</reference>
<dbReference type="PROSITE" id="PS00092">
    <property type="entry name" value="N6_MTASE"/>
    <property type="match status" value="1"/>
</dbReference>
<dbReference type="InterPro" id="IPR004556">
    <property type="entry name" value="HemK-like"/>
</dbReference>
<dbReference type="InterPro" id="IPR056743">
    <property type="entry name" value="TRM5-TYW2-like_MTfase"/>
</dbReference>
<evidence type="ECO:0000313" key="6">
    <source>
        <dbReference type="EMBL" id="CAB4580456.1"/>
    </source>
</evidence>
<keyword evidence="3" id="KW-0949">S-adenosyl-L-methionine</keyword>
<feature type="domain" description="TRM5/TYW2-like methyltransferase" evidence="4">
    <location>
        <begin position="111"/>
        <end position="163"/>
    </location>
</feature>
<proteinExistence type="inferred from homology"/>
<dbReference type="Pfam" id="PF02475">
    <property type="entry name" value="TRM5-TYW2_MTfase"/>
    <property type="match status" value="1"/>
</dbReference>
<dbReference type="Gene3D" id="3.40.50.150">
    <property type="entry name" value="Vaccinia Virus protein VP39"/>
    <property type="match status" value="1"/>
</dbReference>
<dbReference type="InterPro" id="IPR029063">
    <property type="entry name" value="SAM-dependent_MTases_sf"/>
</dbReference>
<name>A0A6J6EWE6_9ZZZZ</name>
<dbReference type="GO" id="GO:0008276">
    <property type="term" value="F:protein methyltransferase activity"/>
    <property type="evidence" value="ECO:0007669"/>
    <property type="project" value="InterPro"/>
</dbReference>
<dbReference type="AlphaFoldDB" id="A0A6J6EWE6"/>
<evidence type="ECO:0000256" key="1">
    <source>
        <dbReference type="ARBA" id="ARBA00022603"/>
    </source>
</evidence>
<dbReference type="Pfam" id="PF17827">
    <property type="entry name" value="PrmC_N"/>
    <property type="match status" value="1"/>
</dbReference>
<evidence type="ECO:0000259" key="4">
    <source>
        <dbReference type="Pfam" id="PF02475"/>
    </source>
</evidence>
<dbReference type="InterPro" id="IPR019874">
    <property type="entry name" value="RF_methyltr_PrmC"/>
</dbReference>
<feature type="domain" description="Release factor glutamine methyltransferase N-terminal" evidence="5">
    <location>
        <begin position="9"/>
        <end position="75"/>
    </location>
</feature>
<keyword evidence="1" id="KW-0489">Methyltransferase</keyword>
<gene>
    <name evidence="6" type="ORF">UFOPK1740_00890</name>
</gene>
<dbReference type="GO" id="GO:0032259">
    <property type="term" value="P:methylation"/>
    <property type="evidence" value="ECO:0007669"/>
    <property type="project" value="UniProtKB-KW"/>
</dbReference>
<accession>A0A6J6EWE6</accession>
<dbReference type="Gene3D" id="1.10.8.10">
    <property type="entry name" value="DNA helicase RuvA subunit, C-terminal domain"/>
    <property type="match status" value="1"/>
</dbReference>
<dbReference type="CDD" id="cd02440">
    <property type="entry name" value="AdoMet_MTases"/>
    <property type="match status" value="1"/>
</dbReference>
<dbReference type="PANTHER" id="PTHR18895:SF74">
    <property type="entry name" value="MTRF1L RELEASE FACTOR GLUTAMINE METHYLTRANSFERASE"/>
    <property type="match status" value="1"/>
</dbReference>
<dbReference type="NCBIfam" id="TIGR00536">
    <property type="entry name" value="hemK_fam"/>
    <property type="match status" value="1"/>
</dbReference>
<dbReference type="InterPro" id="IPR002052">
    <property type="entry name" value="DNA_methylase_N6_adenine_CS"/>
</dbReference>
<sequence>MSKLTRSVLVDIELRLKNAGVPSPRFDAESLVAFSLGIERSRVGLVKEIDDEQYRELEKLVEKRVRRIPLQHILGEQGFRRLVLEVGPGVFIPRPETELVVESTIRYLKDKNQDKNIVIDLCAGSGAISLAIATEVSNCEVYAVEKSKDAFEYLTKNIENNKENLTKANAKFVAINSSIQEPISDFSALVGKVDALVSNPPYIPNKMIPREPEVKDHEPEMALFGGTDGLDLVKIVIKMATDLLKPGGFIAIEHADVQGSSVDETGVPFHLLESKAFSKVEDRRDLNGLPRYTVGIKI</sequence>
<dbReference type="PANTHER" id="PTHR18895">
    <property type="entry name" value="HEMK METHYLTRANSFERASE"/>
    <property type="match status" value="1"/>
</dbReference>
<keyword evidence="2" id="KW-0808">Transferase</keyword>